<proteinExistence type="predicted"/>
<accession>A0A5K3G3C9</accession>
<evidence type="ECO:0000313" key="1">
    <source>
        <dbReference type="WBParaSite" id="MCU_013595-RA"/>
    </source>
</evidence>
<dbReference type="WBParaSite" id="MCU_013595-RA">
    <property type="protein sequence ID" value="MCU_013595-RA"/>
    <property type="gene ID" value="MCU_013595"/>
</dbReference>
<dbReference type="AlphaFoldDB" id="A0A5K3G3C9"/>
<sequence>GVQKTTAKSNTSERGRLRFRELANGNSRGASSILTGTLTESVRSSSSGCTAQLQLGDCLFDLTDDGGAIAVTSFRSSGDVIDGVTETTLVALKTIVKKFATVLREKLLPILQERQIDLSSERDQSRTFVAAYLTTGFNRV</sequence>
<name>A0A5K3G3C9_MESCO</name>
<protein>
    <submittedName>
        <fullName evidence="1">Curli production assembly/transport component CsgG</fullName>
    </submittedName>
</protein>
<organism evidence="1">
    <name type="scientific">Mesocestoides corti</name>
    <name type="common">Flatworm</name>
    <dbReference type="NCBI Taxonomy" id="53468"/>
    <lineage>
        <taxon>Eukaryota</taxon>
        <taxon>Metazoa</taxon>
        <taxon>Spiralia</taxon>
        <taxon>Lophotrochozoa</taxon>
        <taxon>Platyhelminthes</taxon>
        <taxon>Cestoda</taxon>
        <taxon>Eucestoda</taxon>
        <taxon>Cyclophyllidea</taxon>
        <taxon>Mesocestoididae</taxon>
        <taxon>Mesocestoides</taxon>
    </lineage>
</organism>
<reference evidence="1" key="1">
    <citation type="submission" date="2019-11" db="UniProtKB">
        <authorList>
            <consortium name="WormBaseParasite"/>
        </authorList>
    </citation>
    <scope>IDENTIFICATION</scope>
</reference>